<evidence type="ECO:0000313" key="3">
    <source>
        <dbReference type="Proteomes" id="UP000295097"/>
    </source>
</evidence>
<comment type="caution">
    <text evidence="2">The sequence shown here is derived from an EMBL/GenBank/DDBJ whole genome shotgun (WGS) entry which is preliminary data.</text>
</comment>
<keyword evidence="3" id="KW-1185">Reference proteome</keyword>
<organism evidence="2 3">
    <name type="scientific">Martelella mediterranea</name>
    <dbReference type="NCBI Taxonomy" id="293089"/>
    <lineage>
        <taxon>Bacteria</taxon>
        <taxon>Pseudomonadati</taxon>
        <taxon>Pseudomonadota</taxon>
        <taxon>Alphaproteobacteria</taxon>
        <taxon>Hyphomicrobiales</taxon>
        <taxon>Aurantimonadaceae</taxon>
        <taxon>Martelella</taxon>
    </lineage>
</organism>
<name>A0A4R3P013_9HYPH</name>
<dbReference type="AlphaFoldDB" id="A0A4R3P013"/>
<evidence type="ECO:0000313" key="2">
    <source>
        <dbReference type="EMBL" id="TCT38800.1"/>
    </source>
</evidence>
<proteinExistence type="predicted"/>
<dbReference type="Proteomes" id="UP000295097">
    <property type="component" value="Unassembled WGS sequence"/>
</dbReference>
<protein>
    <submittedName>
        <fullName evidence="2">Uncharacterized protein</fullName>
    </submittedName>
</protein>
<accession>A0A4R3P013</accession>
<feature type="region of interest" description="Disordered" evidence="1">
    <location>
        <begin position="32"/>
        <end position="55"/>
    </location>
</feature>
<reference evidence="2 3" key="1">
    <citation type="submission" date="2019-03" db="EMBL/GenBank/DDBJ databases">
        <title>Freshwater and sediment microbial communities from various areas in North America, analyzing microbe dynamics in response to fracking.</title>
        <authorList>
            <person name="Lamendella R."/>
        </authorList>
    </citation>
    <scope>NUCLEOTIDE SEQUENCE [LARGE SCALE GENOMIC DNA]</scope>
    <source>
        <strain evidence="2 3">175.2</strain>
    </source>
</reference>
<evidence type="ECO:0000256" key="1">
    <source>
        <dbReference type="SAM" id="MobiDB-lite"/>
    </source>
</evidence>
<dbReference type="EMBL" id="SMAR01000015">
    <property type="protein sequence ID" value="TCT38800.1"/>
    <property type="molecule type" value="Genomic_DNA"/>
</dbReference>
<gene>
    <name evidence="2" type="ORF">EDC90_101510</name>
</gene>
<sequence length="55" mass="5800">MLAGRATDTEHSKCKVSFLPHFAATLVSKGSKTGAGVWPVENAEKGDAAQSRRQA</sequence>